<dbReference type="HOGENOM" id="CLU_454953_0_0_1"/>
<proteinExistence type="predicted"/>
<keyword evidence="3" id="KW-1185">Reference proteome</keyword>
<dbReference type="Proteomes" id="UP000053593">
    <property type="component" value="Unassembled WGS sequence"/>
</dbReference>
<gene>
    <name evidence="2" type="ORF">GYMLUDRAFT_561324</name>
</gene>
<feature type="compositionally biased region" description="Polar residues" evidence="1">
    <location>
        <begin position="18"/>
        <end position="38"/>
    </location>
</feature>
<evidence type="ECO:0000313" key="3">
    <source>
        <dbReference type="Proteomes" id="UP000053593"/>
    </source>
</evidence>
<protein>
    <submittedName>
        <fullName evidence="2">Uncharacterized protein</fullName>
    </submittedName>
</protein>
<dbReference type="CDD" id="cd21037">
    <property type="entry name" value="MLKL_NTD"/>
    <property type="match status" value="1"/>
</dbReference>
<dbReference type="OrthoDB" id="192148at2759"/>
<dbReference type="InterPro" id="IPR059179">
    <property type="entry name" value="MLKL-like_MCAfunc"/>
</dbReference>
<organism evidence="2 3">
    <name type="scientific">Collybiopsis luxurians FD-317 M1</name>
    <dbReference type="NCBI Taxonomy" id="944289"/>
    <lineage>
        <taxon>Eukaryota</taxon>
        <taxon>Fungi</taxon>
        <taxon>Dikarya</taxon>
        <taxon>Basidiomycota</taxon>
        <taxon>Agaricomycotina</taxon>
        <taxon>Agaricomycetes</taxon>
        <taxon>Agaricomycetidae</taxon>
        <taxon>Agaricales</taxon>
        <taxon>Marasmiineae</taxon>
        <taxon>Omphalotaceae</taxon>
        <taxon>Collybiopsis</taxon>
        <taxon>Collybiopsis luxurians</taxon>
    </lineage>
</organism>
<feature type="region of interest" description="Disordered" evidence="1">
    <location>
        <begin position="497"/>
        <end position="518"/>
    </location>
</feature>
<feature type="region of interest" description="Disordered" evidence="1">
    <location>
        <begin position="155"/>
        <end position="178"/>
    </location>
</feature>
<feature type="compositionally biased region" description="Polar residues" evidence="1">
    <location>
        <begin position="505"/>
        <end position="516"/>
    </location>
</feature>
<accession>A0A0D0BE50</accession>
<evidence type="ECO:0000313" key="2">
    <source>
        <dbReference type="EMBL" id="KIK62000.1"/>
    </source>
</evidence>
<dbReference type="AlphaFoldDB" id="A0A0D0BE50"/>
<sequence>MMTASQIRLPLYRGPPSFRSTSSGEVANGQTNSSADYTQSARKTWAVPKWLRLSGRGDQPAKAEVSGDTLNKPEIQKLLSAISVFDDSALTVLHGAASSAPIPWLGELARLAVGIWEAVQTNRANKRDLLSLAEYVLGTVLTVVTTCEEVVLHGKESADSGSQAGQDSNNSSKRPDEVVENDVNRENGQALGQLESSVRQLCSTLTEISDYARRNALRRFFTAGKVVEYRDKISAALDDYLFQANSIIAIDIQRLLSRIEAQRKILQAKQSNSLVPATVTHVAVAAVLQGNSSPEPSGAGSTGGVDLAPSFPASGSVQAAGSFRIGELAIVASEPRNVSGVPKSQLEPERDHRIENQPGISFENIAKENAVGESMIDVVSGGDVEEVQRDAEGEDRDAGVADNFLDPAGVTSESSGVVQVTWISGDQNITRVKDNSQRRNYGNIYNNHGITSTGVVPGPDLGRDMINTNSDIAEAEAGTGTPSLGYCRDFLNEGGEGRGREEYRWSSSNLSDPSQNNDHRDARLYMEYDFGATTDRNTVSNAFESHYGGDDTLSRDSGSHWHYRQRWQDNGAVFPPRQTYYDENGVPCAVPLGGGRRWRH</sequence>
<dbReference type="EMBL" id="KN834769">
    <property type="protein sequence ID" value="KIK62000.1"/>
    <property type="molecule type" value="Genomic_DNA"/>
</dbReference>
<feature type="compositionally biased region" description="Polar residues" evidence="1">
    <location>
        <begin position="159"/>
        <end position="172"/>
    </location>
</feature>
<reference evidence="2 3" key="1">
    <citation type="submission" date="2014-04" db="EMBL/GenBank/DDBJ databases">
        <title>Evolutionary Origins and Diversification of the Mycorrhizal Mutualists.</title>
        <authorList>
            <consortium name="DOE Joint Genome Institute"/>
            <consortium name="Mycorrhizal Genomics Consortium"/>
            <person name="Kohler A."/>
            <person name="Kuo A."/>
            <person name="Nagy L.G."/>
            <person name="Floudas D."/>
            <person name="Copeland A."/>
            <person name="Barry K.W."/>
            <person name="Cichocki N."/>
            <person name="Veneault-Fourrey C."/>
            <person name="LaButti K."/>
            <person name="Lindquist E.A."/>
            <person name="Lipzen A."/>
            <person name="Lundell T."/>
            <person name="Morin E."/>
            <person name="Murat C."/>
            <person name="Riley R."/>
            <person name="Ohm R."/>
            <person name="Sun H."/>
            <person name="Tunlid A."/>
            <person name="Henrissat B."/>
            <person name="Grigoriev I.V."/>
            <person name="Hibbett D.S."/>
            <person name="Martin F."/>
        </authorList>
    </citation>
    <scope>NUCLEOTIDE SEQUENCE [LARGE SCALE GENOMIC DNA]</scope>
    <source>
        <strain evidence="2 3">FD-317 M1</strain>
    </source>
</reference>
<name>A0A0D0BE50_9AGAR</name>
<feature type="region of interest" description="Disordered" evidence="1">
    <location>
        <begin position="1"/>
        <end position="38"/>
    </location>
</feature>
<evidence type="ECO:0000256" key="1">
    <source>
        <dbReference type="SAM" id="MobiDB-lite"/>
    </source>
</evidence>